<dbReference type="PANTHER" id="PTHR30055:SF151">
    <property type="entry name" value="TRANSCRIPTIONAL REGULATORY PROTEIN"/>
    <property type="match status" value="1"/>
</dbReference>
<dbReference type="PANTHER" id="PTHR30055">
    <property type="entry name" value="HTH-TYPE TRANSCRIPTIONAL REGULATOR RUTR"/>
    <property type="match status" value="1"/>
</dbReference>
<keyword evidence="2 4" id="KW-0238">DNA-binding</keyword>
<feature type="domain" description="HTH tetR-type" evidence="5">
    <location>
        <begin position="44"/>
        <end position="104"/>
    </location>
</feature>
<evidence type="ECO:0000256" key="3">
    <source>
        <dbReference type="ARBA" id="ARBA00023163"/>
    </source>
</evidence>
<feature type="DNA-binding region" description="H-T-H motif" evidence="4">
    <location>
        <begin position="67"/>
        <end position="86"/>
    </location>
</feature>
<dbReference type="EMBL" id="JAGEOK010000016">
    <property type="protein sequence ID" value="MBO2440834.1"/>
    <property type="molecule type" value="Genomic_DNA"/>
</dbReference>
<evidence type="ECO:0000313" key="7">
    <source>
        <dbReference type="Proteomes" id="UP000666915"/>
    </source>
</evidence>
<evidence type="ECO:0000256" key="2">
    <source>
        <dbReference type="ARBA" id="ARBA00023125"/>
    </source>
</evidence>
<dbReference type="Gene3D" id="1.10.10.60">
    <property type="entry name" value="Homeodomain-like"/>
    <property type="match status" value="1"/>
</dbReference>
<dbReference type="Gene3D" id="1.10.357.10">
    <property type="entry name" value="Tetracycline Repressor, domain 2"/>
    <property type="match status" value="1"/>
</dbReference>
<dbReference type="Pfam" id="PF00440">
    <property type="entry name" value="TetR_N"/>
    <property type="match status" value="1"/>
</dbReference>
<dbReference type="PROSITE" id="PS50977">
    <property type="entry name" value="HTH_TETR_2"/>
    <property type="match status" value="1"/>
</dbReference>
<dbReference type="Pfam" id="PF02909">
    <property type="entry name" value="TetR_C_1"/>
    <property type="match status" value="1"/>
</dbReference>
<gene>
    <name evidence="6" type="ORF">J4557_25230</name>
</gene>
<proteinExistence type="predicted"/>
<keyword evidence="3" id="KW-0804">Transcription</keyword>
<comment type="caution">
    <text evidence="6">The sequence shown here is derived from an EMBL/GenBank/DDBJ whole genome shotgun (WGS) entry which is preliminary data.</text>
</comment>
<sequence>MYATRIAEGAGRVRDSGGGSTVADVEAVSIFAVPERQGRGPKPAYSRAQITEAAVRIADADGLEAASMRRIAAELGTGAMSLYRYVPSRDDLIELMYDHVVGTLEIPDRPTGDWRADLRLVARNTREMWLAHPWVADLHRARPTFGPNQLRITEFGFGALDVGIPVDDIITLVTMLNGYVVMTVRAEIEWERERRRSGLTMQDWMRQSSPYVQRLLDGGEHPMFARVVKDASLPHMDHEAQFAYGLERVLDCIASCL</sequence>
<evidence type="ECO:0000259" key="5">
    <source>
        <dbReference type="PROSITE" id="PS50977"/>
    </source>
</evidence>
<dbReference type="Proteomes" id="UP000666915">
    <property type="component" value="Unassembled WGS sequence"/>
</dbReference>
<dbReference type="InterPro" id="IPR001647">
    <property type="entry name" value="HTH_TetR"/>
</dbReference>
<dbReference type="SUPFAM" id="SSF48498">
    <property type="entry name" value="Tetracyclin repressor-like, C-terminal domain"/>
    <property type="match status" value="1"/>
</dbReference>
<name>A0ABS3R3K2_9ACTN</name>
<dbReference type="InterPro" id="IPR009057">
    <property type="entry name" value="Homeodomain-like_sf"/>
</dbReference>
<evidence type="ECO:0000256" key="4">
    <source>
        <dbReference type="PROSITE-ProRule" id="PRU00335"/>
    </source>
</evidence>
<keyword evidence="1" id="KW-0805">Transcription regulation</keyword>
<dbReference type="InterPro" id="IPR036271">
    <property type="entry name" value="Tet_transcr_reg_TetR-rel_C_sf"/>
</dbReference>
<keyword evidence="7" id="KW-1185">Reference proteome</keyword>
<dbReference type="InterPro" id="IPR050109">
    <property type="entry name" value="HTH-type_TetR-like_transc_reg"/>
</dbReference>
<evidence type="ECO:0000313" key="6">
    <source>
        <dbReference type="EMBL" id="MBO2440834.1"/>
    </source>
</evidence>
<organism evidence="6 7">
    <name type="scientific">Actinomadura nitritigenes</name>
    <dbReference type="NCBI Taxonomy" id="134602"/>
    <lineage>
        <taxon>Bacteria</taxon>
        <taxon>Bacillati</taxon>
        <taxon>Actinomycetota</taxon>
        <taxon>Actinomycetes</taxon>
        <taxon>Streptosporangiales</taxon>
        <taxon>Thermomonosporaceae</taxon>
        <taxon>Actinomadura</taxon>
    </lineage>
</organism>
<reference evidence="6 7" key="1">
    <citation type="submission" date="2021-03" db="EMBL/GenBank/DDBJ databases">
        <authorList>
            <person name="Kanchanasin P."/>
            <person name="Saeng-In P."/>
            <person name="Phongsopitanun W."/>
            <person name="Yuki M."/>
            <person name="Kudo T."/>
            <person name="Ohkuma M."/>
            <person name="Tanasupawat S."/>
        </authorList>
    </citation>
    <scope>NUCLEOTIDE SEQUENCE [LARGE SCALE GENOMIC DNA]</scope>
    <source>
        <strain evidence="6 7">L46</strain>
    </source>
</reference>
<protein>
    <submittedName>
        <fullName evidence="6">TetR/AcrR family transcriptional regulator</fullName>
    </submittedName>
</protein>
<accession>A0ABS3R3K2</accession>
<dbReference type="SUPFAM" id="SSF46689">
    <property type="entry name" value="Homeodomain-like"/>
    <property type="match status" value="1"/>
</dbReference>
<evidence type="ECO:0000256" key="1">
    <source>
        <dbReference type="ARBA" id="ARBA00023015"/>
    </source>
</evidence>
<dbReference type="InterPro" id="IPR004111">
    <property type="entry name" value="Repressor_TetR_C"/>
</dbReference>